<protein>
    <submittedName>
        <fullName evidence="2">Uncharacterized protein</fullName>
    </submittedName>
</protein>
<reference evidence="2" key="1">
    <citation type="submission" date="2020-11" db="EMBL/GenBank/DDBJ databases">
        <authorList>
            <consortium name="DOE Joint Genome Institute"/>
            <person name="Ahrendt S."/>
            <person name="Riley R."/>
            <person name="Andreopoulos W."/>
            <person name="Labutti K."/>
            <person name="Pangilinan J."/>
            <person name="Ruiz-Duenas F.J."/>
            <person name="Barrasa J.M."/>
            <person name="Sanchez-Garcia M."/>
            <person name="Camarero S."/>
            <person name="Miyauchi S."/>
            <person name="Serrano A."/>
            <person name="Linde D."/>
            <person name="Babiker R."/>
            <person name="Drula E."/>
            <person name="Ayuso-Fernandez I."/>
            <person name="Pacheco R."/>
            <person name="Padilla G."/>
            <person name="Ferreira P."/>
            <person name="Barriuso J."/>
            <person name="Kellner H."/>
            <person name="Castanera R."/>
            <person name="Alfaro M."/>
            <person name="Ramirez L."/>
            <person name="Pisabarro A.G."/>
            <person name="Kuo A."/>
            <person name="Tritt A."/>
            <person name="Lipzen A."/>
            <person name="He G."/>
            <person name="Yan M."/>
            <person name="Ng V."/>
            <person name="Cullen D."/>
            <person name="Martin F."/>
            <person name="Rosso M.-N."/>
            <person name="Henrissat B."/>
            <person name="Hibbett D."/>
            <person name="Martinez A.T."/>
            <person name="Grigoriev I.V."/>
        </authorList>
    </citation>
    <scope>NUCLEOTIDE SEQUENCE</scope>
    <source>
        <strain evidence="2">CBS 506.95</strain>
    </source>
</reference>
<feature type="compositionally biased region" description="Basic and acidic residues" evidence="1">
    <location>
        <begin position="40"/>
        <end position="52"/>
    </location>
</feature>
<feature type="compositionally biased region" description="Polar residues" evidence="1">
    <location>
        <begin position="16"/>
        <end position="28"/>
    </location>
</feature>
<gene>
    <name evidence="2" type="ORF">CPB83DRAFT_858786</name>
</gene>
<comment type="caution">
    <text evidence="2">The sequence shown here is derived from an EMBL/GenBank/DDBJ whole genome shotgun (WGS) entry which is preliminary data.</text>
</comment>
<sequence length="430" mass="47231">MLKRLHLERIERFNFNKVSPVSPNNKDSPSLGKGKKSRTYKSERSSEEKGSPDVKAQNSQKKVETELQITHLKLLHCSHSLNNLSLWLTHSSLGSDNKISGLRSLHFHSREMSDYATLPKILEACKATLEEFEVDLGKDDLFGLTRNLLPTTAKPPGFSQSVVHLSSSQSTTLSSLSYNTSSPPGPFNFSPPPLPLPATQAMLQMFPNAILQPNTPAPATPITVTSAIPLSSLPKLRSLKIHTSISSHSQHMTTSQGAEITMTMKYTSAMKQIGEMLQAGWALSEALKEVELRVRFRMKGTNAPRLKDVDFSSISCAFDHLGAFTNSKSSLHALASKKDLEGPLVTLAIHPAFFSPSSSGIPERRIPFAELISDISNNKDLMDMVRSGRVVVKGKVLERAASVGSSIFGVMQGRDEEKDRIWKGEVGWGR</sequence>
<proteinExistence type="predicted"/>
<dbReference type="AlphaFoldDB" id="A0A9P6EBF2"/>
<dbReference type="EMBL" id="MU157878">
    <property type="protein sequence ID" value="KAF9525882.1"/>
    <property type="molecule type" value="Genomic_DNA"/>
</dbReference>
<organism evidence="2 3">
    <name type="scientific">Crepidotus variabilis</name>
    <dbReference type="NCBI Taxonomy" id="179855"/>
    <lineage>
        <taxon>Eukaryota</taxon>
        <taxon>Fungi</taxon>
        <taxon>Dikarya</taxon>
        <taxon>Basidiomycota</taxon>
        <taxon>Agaricomycotina</taxon>
        <taxon>Agaricomycetes</taxon>
        <taxon>Agaricomycetidae</taxon>
        <taxon>Agaricales</taxon>
        <taxon>Agaricineae</taxon>
        <taxon>Crepidotaceae</taxon>
        <taxon>Crepidotus</taxon>
    </lineage>
</organism>
<name>A0A9P6EBF2_9AGAR</name>
<feature type="region of interest" description="Disordered" evidence="1">
    <location>
        <begin position="16"/>
        <end position="62"/>
    </location>
</feature>
<accession>A0A9P6EBF2</accession>
<evidence type="ECO:0000313" key="2">
    <source>
        <dbReference type="EMBL" id="KAF9525882.1"/>
    </source>
</evidence>
<evidence type="ECO:0000256" key="1">
    <source>
        <dbReference type="SAM" id="MobiDB-lite"/>
    </source>
</evidence>
<dbReference type="Proteomes" id="UP000807306">
    <property type="component" value="Unassembled WGS sequence"/>
</dbReference>
<evidence type="ECO:0000313" key="3">
    <source>
        <dbReference type="Proteomes" id="UP000807306"/>
    </source>
</evidence>
<keyword evidence="3" id="KW-1185">Reference proteome</keyword>